<dbReference type="GO" id="GO:0005886">
    <property type="term" value="C:plasma membrane"/>
    <property type="evidence" value="ECO:0007669"/>
    <property type="project" value="UniProtKB-SubCell"/>
</dbReference>
<dbReference type="GO" id="GO:0019646">
    <property type="term" value="P:aerobic electron transport chain"/>
    <property type="evidence" value="ECO:0007669"/>
    <property type="project" value="InterPro"/>
</dbReference>
<comment type="similarity">
    <text evidence="2 6">Belongs to the cytochrome c oxidase subunit 3 family.</text>
</comment>
<organism evidence="9 10">
    <name type="scientific">Lutimaribacter pacificus</name>
    <dbReference type="NCBI Taxonomy" id="391948"/>
    <lineage>
        <taxon>Bacteria</taxon>
        <taxon>Pseudomonadati</taxon>
        <taxon>Pseudomonadota</taxon>
        <taxon>Alphaproteobacteria</taxon>
        <taxon>Rhodobacterales</taxon>
        <taxon>Roseobacteraceae</taxon>
        <taxon>Lutimaribacter</taxon>
    </lineage>
</organism>
<evidence type="ECO:0000256" key="2">
    <source>
        <dbReference type="ARBA" id="ARBA00010581"/>
    </source>
</evidence>
<evidence type="ECO:0000313" key="9">
    <source>
        <dbReference type="EMBL" id="SHK15487.1"/>
    </source>
</evidence>
<dbReference type="Pfam" id="PF00510">
    <property type="entry name" value="COX3"/>
    <property type="match status" value="1"/>
</dbReference>
<dbReference type="GO" id="GO:0004129">
    <property type="term" value="F:cytochrome-c oxidase activity"/>
    <property type="evidence" value="ECO:0007669"/>
    <property type="project" value="InterPro"/>
</dbReference>
<dbReference type="SUPFAM" id="SSF81452">
    <property type="entry name" value="Cytochrome c oxidase subunit III-like"/>
    <property type="match status" value="1"/>
</dbReference>
<dbReference type="AlphaFoldDB" id="A0A1H0J093"/>
<proteinExistence type="inferred from homology"/>
<dbReference type="PROSITE" id="PS50253">
    <property type="entry name" value="COX3"/>
    <property type="match status" value="1"/>
</dbReference>
<feature type="transmembrane region" description="Helical" evidence="7">
    <location>
        <begin position="168"/>
        <end position="188"/>
    </location>
</feature>
<dbReference type="EMBL" id="FQZZ01000003">
    <property type="protein sequence ID" value="SHK15487.1"/>
    <property type="molecule type" value="Genomic_DNA"/>
</dbReference>
<evidence type="ECO:0000259" key="8">
    <source>
        <dbReference type="PROSITE" id="PS50253"/>
    </source>
</evidence>
<protein>
    <submittedName>
        <fullName evidence="9">Nitric oxide reductase NorE protein</fullName>
    </submittedName>
</protein>
<dbReference type="PANTHER" id="PTHR11403:SF6">
    <property type="entry name" value="NITRIC OXIDE REDUCTASE SUBUNIT E"/>
    <property type="match status" value="1"/>
</dbReference>
<sequence>MSRTPTEPPARGIEALPGDLMMWVLIVSELLVFGAGLLAFMGVRLTDPAGFAEAQSHLDRTGAGLNTMILVTSGWLAARAVAAAESADTARTRALLAGAAALGVAFLWIKWLDYAAKGAAGITFETHPFFTFYYLLTGFHAVHVVAGIVILGLVAIRPRAPTVEVGAMFWHMVDLVWVLLFPIIYLLGAGA</sequence>
<evidence type="ECO:0000256" key="6">
    <source>
        <dbReference type="RuleBase" id="RU003376"/>
    </source>
</evidence>
<dbReference type="InterPro" id="IPR024791">
    <property type="entry name" value="Cyt_c/ubiquinol_Oxase_su3"/>
</dbReference>
<evidence type="ECO:0000256" key="1">
    <source>
        <dbReference type="ARBA" id="ARBA00004141"/>
    </source>
</evidence>
<feature type="transmembrane region" description="Helical" evidence="7">
    <location>
        <begin position="132"/>
        <end position="156"/>
    </location>
</feature>
<gene>
    <name evidence="9" type="ORF">SAMN05444142_103451</name>
</gene>
<keyword evidence="4 7" id="KW-1133">Transmembrane helix</keyword>
<feature type="domain" description="Heme-copper oxidase subunit III family profile" evidence="8">
    <location>
        <begin position="22"/>
        <end position="189"/>
    </location>
</feature>
<dbReference type="InterPro" id="IPR000298">
    <property type="entry name" value="Cyt_c_oxidase-like_su3"/>
</dbReference>
<keyword evidence="3 6" id="KW-0812">Transmembrane</keyword>
<feature type="transmembrane region" description="Helical" evidence="7">
    <location>
        <begin position="20"/>
        <end position="43"/>
    </location>
</feature>
<comment type="subcellular location">
    <subcellularLocation>
        <location evidence="6">Cell membrane</location>
        <topology evidence="6">Multi-pass membrane protein</topology>
    </subcellularLocation>
    <subcellularLocation>
        <location evidence="1">Membrane</location>
        <topology evidence="1">Multi-pass membrane protein</topology>
    </subcellularLocation>
</comment>
<dbReference type="InterPro" id="IPR013833">
    <property type="entry name" value="Cyt_c_oxidase_su3_a-hlx"/>
</dbReference>
<dbReference type="InterPro" id="IPR035973">
    <property type="entry name" value="Cyt_c_oxidase_su3-like_sf"/>
</dbReference>
<keyword evidence="10" id="KW-1185">Reference proteome</keyword>
<evidence type="ECO:0000256" key="3">
    <source>
        <dbReference type="ARBA" id="ARBA00022692"/>
    </source>
</evidence>
<dbReference type="RefSeq" id="WP_223228030.1">
    <property type="nucleotide sequence ID" value="NZ_FNIO01000005.1"/>
</dbReference>
<evidence type="ECO:0000256" key="4">
    <source>
        <dbReference type="ARBA" id="ARBA00022989"/>
    </source>
</evidence>
<dbReference type="Proteomes" id="UP000324252">
    <property type="component" value="Unassembled WGS sequence"/>
</dbReference>
<keyword evidence="5 7" id="KW-0472">Membrane</keyword>
<evidence type="ECO:0000256" key="5">
    <source>
        <dbReference type="ARBA" id="ARBA00023136"/>
    </source>
</evidence>
<name>A0A1H0J093_9RHOB</name>
<feature type="transmembrane region" description="Helical" evidence="7">
    <location>
        <begin position="63"/>
        <end position="82"/>
    </location>
</feature>
<evidence type="ECO:0000313" key="10">
    <source>
        <dbReference type="Proteomes" id="UP000324252"/>
    </source>
</evidence>
<accession>A0A1H0J093</accession>
<evidence type="ECO:0000256" key="7">
    <source>
        <dbReference type="SAM" id="Phobius"/>
    </source>
</evidence>
<feature type="transmembrane region" description="Helical" evidence="7">
    <location>
        <begin position="94"/>
        <end position="112"/>
    </location>
</feature>
<dbReference type="Gene3D" id="1.20.120.80">
    <property type="entry name" value="Cytochrome c oxidase, subunit III, four-helix bundle"/>
    <property type="match status" value="1"/>
</dbReference>
<dbReference type="PANTHER" id="PTHR11403">
    <property type="entry name" value="CYTOCHROME C OXIDASE SUBUNIT III"/>
    <property type="match status" value="1"/>
</dbReference>
<reference evidence="9 10" key="1">
    <citation type="submission" date="2016-11" db="EMBL/GenBank/DDBJ databases">
        <authorList>
            <person name="Varghese N."/>
            <person name="Submissions S."/>
        </authorList>
    </citation>
    <scope>NUCLEOTIDE SEQUENCE [LARGE SCALE GENOMIC DNA]</scope>
    <source>
        <strain evidence="9 10">DSM 29620</strain>
    </source>
</reference>